<dbReference type="RefSeq" id="WP_055223480.1">
    <property type="nucleotide sequence ID" value="NZ_CYYW01000004.1"/>
</dbReference>
<dbReference type="AlphaFoldDB" id="A0A173ZD23"/>
<dbReference type="InterPro" id="IPR045933">
    <property type="entry name" value="DUF6353"/>
</dbReference>
<evidence type="ECO:0000313" key="1">
    <source>
        <dbReference type="EMBL" id="CUN73035.1"/>
    </source>
</evidence>
<evidence type="ECO:0000313" key="2">
    <source>
        <dbReference type="Proteomes" id="UP000095384"/>
    </source>
</evidence>
<sequence length="270" mass="30486">MHKPNIKAAYNAVKKSTIKHSPEILTGIGIAGMVTTTVMAVRATPKALELLKKEEDYRKIDMENGIQEQFTSEKISNIDAIKICWKCYIPVAITGSLSIACLIGASSVNVRRNAALATAYSIAETSLKEYQNKVVETIGEKKEQTIRDAVAKEKIDAHPAKESEIIFVGDGETLCYDVLSGRYFKSKIDKIKKAENDLNRRMRDEMYISLNEFYYEIGLPSIKIGEDIGWNIDREGYIDLRFSSQLNDNDEPVFVIDYGCGPRYDYRNLM</sequence>
<gene>
    <name evidence="1" type="ORF">ERS852417_00887</name>
</gene>
<organism evidence="1 2">
    <name type="scientific">Agathobacter rectalis</name>
    <dbReference type="NCBI Taxonomy" id="39491"/>
    <lineage>
        <taxon>Bacteria</taxon>
        <taxon>Bacillati</taxon>
        <taxon>Bacillota</taxon>
        <taxon>Clostridia</taxon>
        <taxon>Lachnospirales</taxon>
        <taxon>Lachnospiraceae</taxon>
        <taxon>Agathobacter</taxon>
    </lineage>
</organism>
<accession>A0A173ZD23</accession>
<proteinExistence type="predicted"/>
<name>A0A173ZD23_9FIRM</name>
<protein>
    <submittedName>
        <fullName evidence="1">Uncharacterized protein</fullName>
    </submittedName>
</protein>
<dbReference type="Proteomes" id="UP000095384">
    <property type="component" value="Unassembled WGS sequence"/>
</dbReference>
<dbReference type="Pfam" id="PF19880">
    <property type="entry name" value="DUF6353"/>
    <property type="match status" value="1"/>
</dbReference>
<reference evidence="1 2" key="1">
    <citation type="submission" date="2015-09" db="EMBL/GenBank/DDBJ databases">
        <authorList>
            <consortium name="Pathogen Informatics"/>
        </authorList>
    </citation>
    <scope>NUCLEOTIDE SEQUENCE [LARGE SCALE GENOMIC DNA]</scope>
    <source>
        <strain evidence="1 2">2789STDY5608860</strain>
    </source>
</reference>
<dbReference type="EMBL" id="CYYW01000004">
    <property type="protein sequence ID" value="CUN73035.1"/>
    <property type="molecule type" value="Genomic_DNA"/>
</dbReference>